<dbReference type="Proteomes" id="UP000033924">
    <property type="component" value="Unassembled WGS sequence"/>
</dbReference>
<evidence type="ECO:0000313" key="11">
    <source>
        <dbReference type="Proteomes" id="UP000033924"/>
    </source>
</evidence>
<organism evidence="10 11">
    <name type="scientific">Erwinia tracheiphila</name>
    <dbReference type="NCBI Taxonomy" id="65700"/>
    <lineage>
        <taxon>Bacteria</taxon>
        <taxon>Pseudomonadati</taxon>
        <taxon>Pseudomonadota</taxon>
        <taxon>Gammaproteobacteria</taxon>
        <taxon>Enterobacterales</taxon>
        <taxon>Erwiniaceae</taxon>
        <taxon>Erwinia</taxon>
    </lineage>
</organism>
<dbReference type="GO" id="GO:0005886">
    <property type="term" value="C:plasma membrane"/>
    <property type="evidence" value="ECO:0007669"/>
    <property type="project" value="UniProtKB-SubCell"/>
</dbReference>
<dbReference type="SUPFAM" id="SSF160544">
    <property type="entry name" value="EscU C-terminal domain-like"/>
    <property type="match status" value="1"/>
</dbReference>
<evidence type="ECO:0000256" key="5">
    <source>
        <dbReference type="ARBA" id="ARBA00022989"/>
    </source>
</evidence>
<dbReference type="Pfam" id="PF01312">
    <property type="entry name" value="Bac_export_2"/>
    <property type="match status" value="1"/>
</dbReference>
<dbReference type="PATRIC" id="fig|65700.7.peg.3195"/>
<keyword evidence="3" id="KW-1003">Cell membrane</keyword>
<comment type="similarity">
    <text evidence="2">Belongs to the type III secretion exporter family.</text>
</comment>
<dbReference type="GO" id="GO:0009306">
    <property type="term" value="P:protein secretion"/>
    <property type="evidence" value="ECO:0007669"/>
    <property type="project" value="InterPro"/>
</dbReference>
<evidence type="ECO:0000256" key="6">
    <source>
        <dbReference type="ARBA" id="ARBA00023026"/>
    </source>
</evidence>
<dbReference type="PRINTS" id="PR00950">
    <property type="entry name" value="TYPE3IMSPROT"/>
</dbReference>
<evidence type="ECO:0000256" key="2">
    <source>
        <dbReference type="ARBA" id="ARBA00010690"/>
    </source>
</evidence>
<keyword evidence="7 9" id="KW-0472">Membrane</keyword>
<feature type="compositionally biased region" description="Basic and acidic residues" evidence="8">
    <location>
        <begin position="1"/>
        <end position="18"/>
    </location>
</feature>
<keyword evidence="4 9" id="KW-0812">Transmembrane</keyword>
<reference evidence="10 11" key="1">
    <citation type="submission" date="2015-01" db="EMBL/GenBank/DDBJ databases">
        <title>Erwinia tracheiphila.</title>
        <authorList>
            <person name="Shapiro L.R."/>
        </authorList>
    </citation>
    <scope>NUCLEOTIDE SEQUENCE [LARGE SCALE GENOMIC DNA]</scope>
    <source>
        <strain evidence="10 11">BuffGH</strain>
    </source>
</reference>
<keyword evidence="5 9" id="KW-1133">Transmembrane helix</keyword>
<feature type="transmembrane region" description="Helical" evidence="9">
    <location>
        <begin position="74"/>
        <end position="96"/>
    </location>
</feature>
<proteinExistence type="inferred from homology"/>
<dbReference type="InterPro" id="IPR006307">
    <property type="entry name" value="BsaZ-like"/>
</dbReference>
<dbReference type="Gene3D" id="3.40.1690.10">
    <property type="entry name" value="secretion proteins EscU"/>
    <property type="match status" value="1"/>
</dbReference>
<evidence type="ECO:0000256" key="9">
    <source>
        <dbReference type="SAM" id="Phobius"/>
    </source>
</evidence>
<keyword evidence="6" id="KW-0843">Virulence</keyword>
<comment type="caution">
    <text evidence="10">The sequence shown here is derived from an EMBL/GenBank/DDBJ whole genome shotgun (WGS) entry which is preliminary data.</text>
</comment>
<dbReference type="InterPro" id="IPR006135">
    <property type="entry name" value="T3SS_substrate_exporter"/>
</dbReference>
<dbReference type="PANTHER" id="PTHR30531:SF14">
    <property type="entry name" value="SURFACE PRESENTATION OF ANTIGENS PROTEIN SPAS"/>
    <property type="match status" value="1"/>
</dbReference>
<gene>
    <name evidence="10" type="ORF">SY86_12695</name>
</gene>
<evidence type="ECO:0000313" key="10">
    <source>
        <dbReference type="EMBL" id="KKF36088.1"/>
    </source>
</evidence>
<dbReference type="RefSeq" id="WP_016191004.1">
    <property type="nucleotide sequence ID" value="NZ_CP089932.1"/>
</dbReference>
<evidence type="ECO:0000256" key="8">
    <source>
        <dbReference type="SAM" id="MobiDB-lite"/>
    </source>
</evidence>
<name>A0A0M2KFV6_9GAMM</name>
<feature type="region of interest" description="Disordered" evidence="8">
    <location>
        <begin position="1"/>
        <end position="21"/>
    </location>
</feature>
<comment type="subcellular location">
    <subcellularLocation>
        <location evidence="1">Cell membrane</location>
        <topology evidence="1">Multi-pass membrane protein</topology>
    </subcellularLocation>
</comment>
<evidence type="ECO:0000256" key="1">
    <source>
        <dbReference type="ARBA" id="ARBA00004651"/>
    </source>
</evidence>
<dbReference type="PANTHER" id="PTHR30531">
    <property type="entry name" value="FLAGELLAR BIOSYNTHETIC PROTEIN FLHB"/>
    <property type="match status" value="1"/>
</dbReference>
<evidence type="ECO:0000256" key="7">
    <source>
        <dbReference type="ARBA" id="ARBA00023136"/>
    </source>
</evidence>
<dbReference type="EMBL" id="JXNU01000003">
    <property type="protein sequence ID" value="KKF36088.1"/>
    <property type="molecule type" value="Genomic_DNA"/>
</dbReference>
<dbReference type="STRING" id="65700.SY86_12695"/>
<keyword evidence="11" id="KW-1185">Reference proteome</keyword>
<dbReference type="NCBIfam" id="TIGR01404">
    <property type="entry name" value="FlhB_rel_III"/>
    <property type="match status" value="1"/>
</dbReference>
<evidence type="ECO:0000256" key="4">
    <source>
        <dbReference type="ARBA" id="ARBA00022692"/>
    </source>
</evidence>
<protein>
    <submittedName>
        <fullName evidence="10">Type III secretion system protein</fullName>
    </submittedName>
</protein>
<accession>A0A0M2KFV6</accession>
<evidence type="ECO:0000256" key="3">
    <source>
        <dbReference type="ARBA" id="ARBA00022475"/>
    </source>
</evidence>
<dbReference type="AlphaFoldDB" id="A0A0M2KFV6"/>
<sequence>MAEKTEKPTEQKLQDARRKGQVSQSQDVPKLFICAGIVEMVLTLDDVGMQKLQALMMLPLARISQPFELAANEVVGSALTLVATFCGVTVSLAALLRIIGGWIQYGPLFAPEALKPDFNRLDPINQFKQMFSVKKLTDMLNSILKAAAICTIFYLVMTPDLESLARLSYGDLDSFWPAVEVILTRVSRQTLLTLLVLTMLDFGLQKYFFIKQQRMSHQDIRDEHKQSEGDPHMKGHRKALAHELLNEPVKAVKSKPVEEADLLLVNPTHYAVALYYRPELTPLPRIICKGEDKEAKELITRAQKANIPVIRFIWLARTLYRSQEGQMIPRHTLQAVAQVYRVLRELDDQILDEVIELEAE</sequence>
<dbReference type="InterPro" id="IPR029025">
    <property type="entry name" value="T3SS_substrate_exporter_C"/>
</dbReference>